<keyword evidence="4 6" id="KW-0627">Porphyrin biosynthesis</keyword>
<reference evidence="10" key="1">
    <citation type="journal article" date="2019" name="Int. J. Syst. Evol. Microbiol.">
        <title>The Global Catalogue of Microorganisms (GCM) 10K type strain sequencing project: providing services to taxonomists for standard genome sequencing and annotation.</title>
        <authorList>
            <consortium name="The Broad Institute Genomics Platform"/>
            <consortium name="The Broad Institute Genome Sequencing Center for Infectious Disease"/>
            <person name="Wu L."/>
            <person name="Ma J."/>
        </authorList>
    </citation>
    <scope>NUCLEOTIDE SEQUENCE [LARGE SCALE GENOMIC DNA]</scope>
    <source>
        <strain evidence="10">JCM 12763</strain>
    </source>
</reference>
<dbReference type="PRINTS" id="PR00151">
    <property type="entry name" value="PORPHBDMNASE"/>
</dbReference>
<evidence type="ECO:0000256" key="3">
    <source>
        <dbReference type="ARBA" id="ARBA00022679"/>
    </source>
</evidence>
<dbReference type="PANTHER" id="PTHR11557:SF0">
    <property type="entry name" value="PORPHOBILINOGEN DEAMINASE"/>
    <property type="match status" value="1"/>
</dbReference>
<dbReference type="NCBIfam" id="TIGR00212">
    <property type="entry name" value="hemC"/>
    <property type="match status" value="1"/>
</dbReference>
<dbReference type="InterPro" id="IPR022419">
    <property type="entry name" value="Porphobilin_deaminase_cofac_BS"/>
</dbReference>
<dbReference type="InterPro" id="IPR022418">
    <property type="entry name" value="Porphobilinogen_deaminase_C"/>
</dbReference>
<dbReference type="PIRSF" id="PIRSF001438">
    <property type="entry name" value="4pyrrol_synth_OHMeBilane_synth"/>
    <property type="match status" value="1"/>
</dbReference>
<evidence type="ECO:0000313" key="9">
    <source>
        <dbReference type="EMBL" id="MFC6060183.1"/>
    </source>
</evidence>
<feature type="modified residue" description="S-(dipyrrolylmethanemethyl)cysteine" evidence="6">
    <location>
        <position position="244"/>
    </location>
</feature>
<evidence type="ECO:0000256" key="4">
    <source>
        <dbReference type="ARBA" id="ARBA00023244"/>
    </source>
</evidence>
<dbReference type="InterPro" id="IPR000860">
    <property type="entry name" value="HemC"/>
</dbReference>
<dbReference type="Pfam" id="PF03900">
    <property type="entry name" value="Porphobil_deamC"/>
    <property type="match status" value="1"/>
</dbReference>
<evidence type="ECO:0000259" key="8">
    <source>
        <dbReference type="Pfam" id="PF03900"/>
    </source>
</evidence>
<accession>A0ABW1M9Q5</accession>
<dbReference type="PANTHER" id="PTHR11557">
    <property type="entry name" value="PORPHOBILINOGEN DEAMINASE"/>
    <property type="match status" value="1"/>
</dbReference>
<dbReference type="GO" id="GO:0004418">
    <property type="term" value="F:hydroxymethylbilane synthase activity"/>
    <property type="evidence" value="ECO:0007669"/>
    <property type="project" value="UniProtKB-EC"/>
</dbReference>
<evidence type="ECO:0000256" key="5">
    <source>
        <dbReference type="ARBA" id="ARBA00048169"/>
    </source>
</evidence>
<name>A0ABW1M9Q5_9ACTN</name>
<dbReference type="SUPFAM" id="SSF54782">
    <property type="entry name" value="Porphobilinogen deaminase (hydroxymethylbilane synthase), C-terminal domain"/>
    <property type="match status" value="1"/>
</dbReference>
<dbReference type="HAMAP" id="MF_00260">
    <property type="entry name" value="Porphobil_deam"/>
    <property type="match status" value="1"/>
</dbReference>
<proteinExistence type="inferred from homology"/>
<dbReference type="PROSITE" id="PS00533">
    <property type="entry name" value="PORPHOBILINOGEN_DEAM"/>
    <property type="match status" value="1"/>
</dbReference>
<dbReference type="Proteomes" id="UP001596242">
    <property type="component" value="Unassembled WGS sequence"/>
</dbReference>
<dbReference type="InterPro" id="IPR036803">
    <property type="entry name" value="Porphobilinogen_deaminase_C_sf"/>
</dbReference>
<evidence type="ECO:0000313" key="10">
    <source>
        <dbReference type="Proteomes" id="UP001596242"/>
    </source>
</evidence>
<evidence type="ECO:0000259" key="7">
    <source>
        <dbReference type="Pfam" id="PF01379"/>
    </source>
</evidence>
<feature type="domain" description="Porphobilinogen deaminase N-terminal" evidence="7">
    <location>
        <begin position="6"/>
        <end position="214"/>
    </location>
</feature>
<comment type="caution">
    <text evidence="9">The sequence shown here is derived from an EMBL/GenBank/DDBJ whole genome shotgun (WGS) entry which is preliminary data.</text>
</comment>
<comment type="function">
    <text evidence="1 6">Tetrapolymerization of the monopyrrole PBG into the hydroxymethylbilane pre-uroporphyrinogen in several discrete steps.</text>
</comment>
<dbReference type="Gene3D" id="3.40.190.10">
    <property type="entry name" value="Periplasmic binding protein-like II"/>
    <property type="match status" value="2"/>
</dbReference>
<dbReference type="EMBL" id="JBHSPT010000110">
    <property type="protein sequence ID" value="MFC6060183.1"/>
    <property type="molecule type" value="Genomic_DNA"/>
</dbReference>
<dbReference type="InterPro" id="IPR022417">
    <property type="entry name" value="Porphobilin_deaminase_N"/>
</dbReference>
<feature type="domain" description="Porphobilinogen deaminase C-terminal" evidence="8">
    <location>
        <begin position="229"/>
        <end position="306"/>
    </location>
</feature>
<gene>
    <name evidence="6 9" type="primary">hemC</name>
    <name evidence="9" type="ORF">ACFP50_33735</name>
</gene>
<comment type="similarity">
    <text evidence="2 6">Belongs to the HMBS family.</text>
</comment>
<protein>
    <recommendedName>
        <fullName evidence="6">Porphobilinogen deaminase</fullName>
        <shortName evidence="6">PBG</shortName>
        <ecNumber evidence="6">2.5.1.61</ecNumber>
    </recommendedName>
    <alternativeName>
        <fullName evidence="6">Hydroxymethylbilane synthase</fullName>
        <shortName evidence="6">HMBS</shortName>
    </alternativeName>
    <alternativeName>
        <fullName evidence="6">Pre-uroporphyrinogen synthase</fullName>
    </alternativeName>
</protein>
<comment type="cofactor">
    <cofactor evidence="6">
        <name>dipyrromethane</name>
        <dbReference type="ChEBI" id="CHEBI:60342"/>
    </cofactor>
    <text evidence="6">Binds 1 dipyrromethane group covalently.</text>
</comment>
<evidence type="ECO:0000256" key="1">
    <source>
        <dbReference type="ARBA" id="ARBA00002869"/>
    </source>
</evidence>
<comment type="catalytic activity">
    <reaction evidence="5 6">
        <text>4 porphobilinogen + H2O = hydroxymethylbilane + 4 NH4(+)</text>
        <dbReference type="Rhea" id="RHEA:13185"/>
        <dbReference type="ChEBI" id="CHEBI:15377"/>
        <dbReference type="ChEBI" id="CHEBI:28938"/>
        <dbReference type="ChEBI" id="CHEBI:57845"/>
        <dbReference type="ChEBI" id="CHEBI:58126"/>
        <dbReference type="EC" id="2.5.1.61"/>
    </reaction>
</comment>
<dbReference type="Gene3D" id="3.30.160.40">
    <property type="entry name" value="Porphobilinogen deaminase, C-terminal domain"/>
    <property type="match status" value="1"/>
</dbReference>
<dbReference type="SUPFAM" id="SSF53850">
    <property type="entry name" value="Periplasmic binding protein-like II"/>
    <property type="match status" value="1"/>
</dbReference>
<comment type="subunit">
    <text evidence="6">Monomer.</text>
</comment>
<organism evidence="9 10">
    <name type="scientific">Streptomyces pratens</name>
    <dbReference type="NCBI Taxonomy" id="887456"/>
    <lineage>
        <taxon>Bacteria</taxon>
        <taxon>Bacillati</taxon>
        <taxon>Actinomycetota</taxon>
        <taxon>Actinomycetes</taxon>
        <taxon>Kitasatosporales</taxon>
        <taxon>Streptomycetaceae</taxon>
        <taxon>Streptomyces</taxon>
    </lineage>
</organism>
<comment type="miscellaneous">
    <text evidence="6">The porphobilinogen subunits are added to the dipyrromethane group.</text>
</comment>
<dbReference type="Pfam" id="PF01379">
    <property type="entry name" value="Porphobil_deam"/>
    <property type="match status" value="1"/>
</dbReference>
<dbReference type="EC" id="2.5.1.61" evidence="6"/>
<dbReference type="RefSeq" id="WP_386405800.1">
    <property type="nucleotide sequence ID" value="NZ_JBHSPT010000110.1"/>
</dbReference>
<evidence type="ECO:0000256" key="6">
    <source>
        <dbReference type="HAMAP-Rule" id="MF_00260"/>
    </source>
</evidence>
<sequence>MTGKALRLGTRRSKLAMAQSGQVADAVSQVTGRPVELVPITTYGDTSREHLAQIGGTGVFVAALREALVRGEVDFAVHSLKDLPTAPHDELVLAAIPVREDPRDVMIARDALKLTDLPRGARIGTGSARRMAQLNAYAVSHGLDFETVPIRGNVDTRIGYVTSGELDAVVLAAAGLNRVGRSDEVTDFLSVDTVLPAPGQGALAVECSVRDTELIAALAELDDPFTRAAVTAERSLLAALEAGCTAPVGALADLLTDGPIVKEMRLRGVVGTTDGTRLVQLSTTGPVPETHEAAMALGRELATEMLAQGAAGLMGERAQ</sequence>
<keyword evidence="10" id="KW-1185">Reference proteome</keyword>
<evidence type="ECO:0000256" key="2">
    <source>
        <dbReference type="ARBA" id="ARBA00005638"/>
    </source>
</evidence>
<keyword evidence="3 6" id="KW-0808">Transferase</keyword>